<evidence type="ECO:0000256" key="5">
    <source>
        <dbReference type="HAMAP-Rule" id="MF_00270"/>
    </source>
</evidence>
<evidence type="ECO:0000256" key="4">
    <source>
        <dbReference type="ARBA" id="ARBA00035141"/>
    </source>
</evidence>
<comment type="caution">
    <text evidence="7">The sequence shown here is derived from an EMBL/GenBank/DDBJ whole genome shotgun (WGS) entry which is preliminary data.</text>
</comment>
<sequence length="70" mass="8197">MPQKGKRCRFCKSQQDIIDYKDTSLLKGFMNERGKILSARITRLCSFHQRRLAQAIKRGREIALLPYAIK</sequence>
<dbReference type="AlphaFoldDB" id="A0A1F4UF75"/>
<dbReference type="Pfam" id="PF01084">
    <property type="entry name" value="Ribosomal_S18"/>
    <property type="match status" value="1"/>
</dbReference>
<evidence type="ECO:0000313" key="8">
    <source>
        <dbReference type="Proteomes" id="UP000177025"/>
    </source>
</evidence>
<evidence type="ECO:0000256" key="1">
    <source>
        <dbReference type="ARBA" id="ARBA00005589"/>
    </source>
</evidence>
<dbReference type="GO" id="GO:0006412">
    <property type="term" value="P:translation"/>
    <property type="evidence" value="ECO:0007669"/>
    <property type="project" value="UniProtKB-UniRule"/>
</dbReference>
<name>A0A1F4UF75_UNCW3</name>
<accession>A0A1F4UF75</accession>
<evidence type="ECO:0000256" key="6">
    <source>
        <dbReference type="RuleBase" id="RU003910"/>
    </source>
</evidence>
<proteinExistence type="inferred from homology"/>
<dbReference type="InterPro" id="IPR001648">
    <property type="entry name" value="Ribosomal_bS18"/>
</dbReference>
<dbReference type="NCBIfam" id="TIGR00165">
    <property type="entry name" value="S18"/>
    <property type="match status" value="1"/>
</dbReference>
<protein>
    <recommendedName>
        <fullName evidence="4 5">Small ribosomal subunit protein bS18</fullName>
    </recommendedName>
</protein>
<gene>
    <name evidence="5" type="primary">rpsR</name>
    <name evidence="7" type="ORF">A2Y85_05560</name>
</gene>
<comment type="similarity">
    <text evidence="1 5 6">Belongs to the bacterial ribosomal protein bS18 family.</text>
</comment>
<evidence type="ECO:0000256" key="3">
    <source>
        <dbReference type="ARBA" id="ARBA00023274"/>
    </source>
</evidence>
<dbReference type="GO" id="GO:0003735">
    <property type="term" value="F:structural constituent of ribosome"/>
    <property type="evidence" value="ECO:0007669"/>
    <property type="project" value="InterPro"/>
</dbReference>
<dbReference type="PROSITE" id="PS00057">
    <property type="entry name" value="RIBOSOMAL_S18"/>
    <property type="match status" value="1"/>
</dbReference>
<keyword evidence="3 5" id="KW-0687">Ribonucleoprotein</keyword>
<comment type="function">
    <text evidence="5">Binds as a heterodimer with protein bS6 to the central domain of the 16S rRNA, where it helps stabilize the platform of the 30S subunit.</text>
</comment>
<dbReference type="HAMAP" id="MF_00270">
    <property type="entry name" value="Ribosomal_bS18"/>
    <property type="match status" value="1"/>
</dbReference>
<dbReference type="PANTHER" id="PTHR13479:SF40">
    <property type="entry name" value="SMALL RIBOSOMAL SUBUNIT PROTEIN BS18M"/>
    <property type="match status" value="1"/>
</dbReference>
<keyword evidence="5" id="KW-0699">rRNA-binding</keyword>
<dbReference type="Gene3D" id="4.10.640.10">
    <property type="entry name" value="Ribosomal protein S18"/>
    <property type="match status" value="1"/>
</dbReference>
<dbReference type="PANTHER" id="PTHR13479">
    <property type="entry name" value="30S RIBOSOMAL PROTEIN S18"/>
    <property type="match status" value="1"/>
</dbReference>
<dbReference type="SUPFAM" id="SSF46911">
    <property type="entry name" value="Ribosomal protein S18"/>
    <property type="match status" value="1"/>
</dbReference>
<dbReference type="PRINTS" id="PR00974">
    <property type="entry name" value="RIBOSOMALS18"/>
</dbReference>
<dbReference type="InterPro" id="IPR018275">
    <property type="entry name" value="Ribosomal_bS18_CS"/>
</dbReference>
<keyword evidence="5" id="KW-0694">RNA-binding</keyword>
<reference evidence="7 8" key="1">
    <citation type="journal article" date="2016" name="Nat. Commun.">
        <title>Thousands of microbial genomes shed light on interconnected biogeochemical processes in an aquifer system.</title>
        <authorList>
            <person name="Anantharaman K."/>
            <person name="Brown C.T."/>
            <person name="Hug L.A."/>
            <person name="Sharon I."/>
            <person name="Castelle C.J."/>
            <person name="Probst A.J."/>
            <person name="Thomas B.C."/>
            <person name="Singh A."/>
            <person name="Wilkins M.J."/>
            <person name="Karaoz U."/>
            <person name="Brodie E.L."/>
            <person name="Williams K.H."/>
            <person name="Hubbard S.S."/>
            <person name="Banfield J.F."/>
        </authorList>
    </citation>
    <scope>NUCLEOTIDE SEQUENCE [LARGE SCALE GENOMIC DNA]</scope>
</reference>
<comment type="subunit">
    <text evidence="5">Part of the 30S ribosomal subunit. Forms a tight heterodimer with protein bS6.</text>
</comment>
<evidence type="ECO:0000313" key="7">
    <source>
        <dbReference type="EMBL" id="OGC43579.1"/>
    </source>
</evidence>
<organism evidence="7 8">
    <name type="scientific">candidate division WOR-3 bacterium RBG_13_43_14</name>
    <dbReference type="NCBI Taxonomy" id="1802590"/>
    <lineage>
        <taxon>Bacteria</taxon>
        <taxon>Bacteria division WOR-3</taxon>
    </lineage>
</organism>
<dbReference type="EMBL" id="MEUM01000015">
    <property type="protein sequence ID" value="OGC43579.1"/>
    <property type="molecule type" value="Genomic_DNA"/>
</dbReference>
<evidence type="ECO:0000256" key="2">
    <source>
        <dbReference type="ARBA" id="ARBA00022980"/>
    </source>
</evidence>
<dbReference type="Proteomes" id="UP000177025">
    <property type="component" value="Unassembled WGS sequence"/>
</dbReference>
<keyword evidence="2 5" id="KW-0689">Ribosomal protein</keyword>
<dbReference type="GO" id="GO:0022627">
    <property type="term" value="C:cytosolic small ribosomal subunit"/>
    <property type="evidence" value="ECO:0007669"/>
    <property type="project" value="TreeGrafter"/>
</dbReference>
<dbReference type="GO" id="GO:0070181">
    <property type="term" value="F:small ribosomal subunit rRNA binding"/>
    <property type="evidence" value="ECO:0007669"/>
    <property type="project" value="TreeGrafter"/>
</dbReference>
<dbReference type="InterPro" id="IPR036870">
    <property type="entry name" value="Ribosomal_bS18_sf"/>
</dbReference>